<dbReference type="GeneID" id="301816829"/>
<dbReference type="STRING" id="1245469.S58_29630"/>
<feature type="domain" description="Activator of Hsp90 ATPase homologue 1/2-like C-terminal" evidence="2">
    <location>
        <begin position="19"/>
        <end position="132"/>
    </location>
</feature>
<evidence type="ECO:0000313" key="3">
    <source>
        <dbReference type="EMBL" id="BAM88964.1"/>
    </source>
</evidence>
<evidence type="ECO:0000313" key="4">
    <source>
        <dbReference type="Proteomes" id="UP000011841"/>
    </source>
</evidence>
<dbReference type="PATRIC" id="fig|1245469.3.peg.3029"/>
<dbReference type="HOGENOM" id="CLU_108923_9_1_5"/>
<dbReference type="Pfam" id="PF08327">
    <property type="entry name" value="AHSA1"/>
    <property type="match status" value="1"/>
</dbReference>
<comment type="similarity">
    <text evidence="1">Belongs to the AHA1 family.</text>
</comment>
<accession>M4Z6F1</accession>
<dbReference type="RefSeq" id="WP_015666086.1">
    <property type="nucleotide sequence ID" value="NC_020453.1"/>
</dbReference>
<protein>
    <recommendedName>
        <fullName evidence="2">Activator of Hsp90 ATPase homologue 1/2-like C-terminal domain-containing protein</fullName>
    </recommendedName>
</protein>
<name>M4Z6F1_9BRAD</name>
<evidence type="ECO:0000256" key="1">
    <source>
        <dbReference type="ARBA" id="ARBA00006817"/>
    </source>
</evidence>
<dbReference type="InterPro" id="IPR013538">
    <property type="entry name" value="ASHA1/2-like_C"/>
</dbReference>
<evidence type="ECO:0000259" key="2">
    <source>
        <dbReference type="Pfam" id="PF08327"/>
    </source>
</evidence>
<gene>
    <name evidence="3" type="ORF">S58_29630</name>
</gene>
<dbReference type="Proteomes" id="UP000011841">
    <property type="component" value="Chromosome"/>
</dbReference>
<organism evidence="3 4">
    <name type="scientific">Bradyrhizobium oligotrophicum S58</name>
    <dbReference type="NCBI Taxonomy" id="1245469"/>
    <lineage>
        <taxon>Bacteria</taxon>
        <taxon>Pseudomonadati</taxon>
        <taxon>Pseudomonadota</taxon>
        <taxon>Alphaproteobacteria</taxon>
        <taxon>Hyphomicrobiales</taxon>
        <taxon>Nitrobacteraceae</taxon>
        <taxon>Bradyrhizobium</taxon>
    </lineage>
</organism>
<dbReference type="CDD" id="cd07814">
    <property type="entry name" value="SRPBCC_CalC_Aha1-like"/>
    <property type="match status" value="1"/>
</dbReference>
<dbReference type="OrthoDB" id="9803476at2"/>
<sequence length="136" mass="15409">MTKAASETRTVVVEREFAHPPEKLWRALTQPHLIAEWLMKNDFAPKVDHRFKLEADWGVVDCQVVTIEPNKTLSYSWAALGLDSVVTWTLTPTATGTHLRMEQTGFTADQTRAYQGARYGWPKFFDGLEQTLAGLD</sequence>
<proteinExistence type="inferred from homology"/>
<dbReference type="SUPFAM" id="SSF55961">
    <property type="entry name" value="Bet v1-like"/>
    <property type="match status" value="1"/>
</dbReference>
<dbReference type="EMBL" id="AP012603">
    <property type="protein sequence ID" value="BAM88964.1"/>
    <property type="molecule type" value="Genomic_DNA"/>
</dbReference>
<dbReference type="Gene3D" id="3.30.530.20">
    <property type="match status" value="1"/>
</dbReference>
<keyword evidence="4" id="KW-1185">Reference proteome</keyword>
<reference evidence="3 4" key="1">
    <citation type="journal article" date="2013" name="Appl. Environ. Microbiol.">
        <title>Genome analysis suggests that the soil oligotrophic bacterium Agromonas oligotrophica (Bradyrhizobium oligotrophicum) is a nitrogen-fixing symbiont of Aeschynomene indica.</title>
        <authorList>
            <person name="Okubo T."/>
            <person name="Fukushima S."/>
            <person name="Itakura M."/>
            <person name="Oshima K."/>
            <person name="Longtonglang A."/>
            <person name="Teaumroong N."/>
            <person name="Mitsui H."/>
            <person name="Hattori M."/>
            <person name="Hattori R."/>
            <person name="Hattori T."/>
            <person name="Minamisawa K."/>
        </authorList>
    </citation>
    <scope>NUCLEOTIDE SEQUENCE [LARGE SCALE GENOMIC DNA]</scope>
    <source>
        <strain evidence="3 4">S58</strain>
    </source>
</reference>
<dbReference type="KEGG" id="aol:S58_29630"/>
<dbReference type="AlphaFoldDB" id="M4Z6F1"/>
<dbReference type="InterPro" id="IPR023393">
    <property type="entry name" value="START-like_dom_sf"/>
</dbReference>
<dbReference type="eggNOG" id="COG3832">
    <property type="taxonomic scope" value="Bacteria"/>
</dbReference>